<keyword evidence="7" id="KW-0472">Membrane</keyword>
<evidence type="ECO:0000256" key="7">
    <source>
        <dbReference type="ARBA" id="ARBA00023136"/>
    </source>
</evidence>
<evidence type="ECO:0000256" key="1">
    <source>
        <dbReference type="ARBA" id="ARBA00004251"/>
    </source>
</evidence>
<protein>
    <recommendedName>
        <fullName evidence="12">Leucine-rich repeat-containing N-terminal plant-type domain-containing protein</fullName>
    </recommendedName>
</protein>
<dbReference type="PANTHER" id="PTHR48052">
    <property type="entry name" value="UNNAMED PRODUCT"/>
    <property type="match status" value="1"/>
</dbReference>
<evidence type="ECO:0000256" key="5">
    <source>
        <dbReference type="ARBA" id="ARBA00022729"/>
    </source>
</evidence>
<keyword evidence="4" id="KW-0812">Transmembrane</keyword>
<reference evidence="10" key="1">
    <citation type="journal article" date="2013" name="Nat. Commun.">
        <title>Whole-genome sequencing of Oryza brachyantha reveals mechanisms underlying Oryza genome evolution.</title>
        <authorList>
            <person name="Chen J."/>
            <person name="Huang Q."/>
            <person name="Gao D."/>
            <person name="Wang J."/>
            <person name="Lang Y."/>
            <person name="Liu T."/>
            <person name="Li B."/>
            <person name="Bai Z."/>
            <person name="Luis Goicoechea J."/>
            <person name="Liang C."/>
            <person name="Chen C."/>
            <person name="Zhang W."/>
            <person name="Sun S."/>
            <person name="Liao Y."/>
            <person name="Zhang X."/>
            <person name="Yang L."/>
            <person name="Song C."/>
            <person name="Wang M."/>
            <person name="Shi J."/>
            <person name="Liu G."/>
            <person name="Liu J."/>
            <person name="Zhou H."/>
            <person name="Zhou W."/>
            <person name="Yu Q."/>
            <person name="An N."/>
            <person name="Chen Y."/>
            <person name="Cai Q."/>
            <person name="Wang B."/>
            <person name="Liu B."/>
            <person name="Min J."/>
            <person name="Huang Y."/>
            <person name="Wu H."/>
            <person name="Li Z."/>
            <person name="Zhang Y."/>
            <person name="Yin Y."/>
            <person name="Song W."/>
            <person name="Jiang J."/>
            <person name="Jackson S.A."/>
            <person name="Wing R.A."/>
            <person name="Wang J."/>
            <person name="Chen M."/>
        </authorList>
    </citation>
    <scope>NUCLEOTIDE SEQUENCE [LARGE SCALE GENOMIC DNA]</scope>
    <source>
        <strain evidence="10">cv. IRGC 101232</strain>
    </source>
</reference>
<proteinExistence type="inferred from homology"/>
<dbReference type="Proteomes" id="UP000006038">
    <property type="component" value="Chromosome 5"/>
</dbReference>
<evidence type="ECO:0000256" key="3">
    <source>
        <dbReference type="ARBA" id="ARBA00022475"/>
    </source>
</evidence>
<comment type="similarity">
    <text evidence="2">Belongs to the RLP family.</text>
</comment>
<keyword evidence="9" id="KW-0325">Glycoprotein</keyword>
<dbReference type="SUPFAM" id="SSF52058">
    <property type="entry name" value="L domain-like"/>
    <property type="match status" value="1"/>
</dbReference>
<evidence type="ECO:0000256" key="4">
    <source>
        <dbReference type="ARBA" id="ARBA00022692"/>
    </source>
</evidence>
<evidence type="ECO:0000256" key="9">
    <source>
        <dbReference type="ARBA" id="ARBA00023180"/>
    </source>
</evidence>
<dbReference type="PANTHER" id="PTHR48052:SF8">
    <property type="entry name" value="LRR RECEPTOR-LIKE SERINE_THREONINE-PROTEIN KINASE FLS2"/>
    <property type="match status" value="1"/>
</dbReference>
<keyword evidence="6" id="KW-1133">Transmembrane helix</keyword>
<evidence type="ECO:0000313" key="10">
    <source>
        <dbReference type="EnsemblPlants" id="OB05G17720.1"/>
    </source>
</evidence>
<accession>J3M598</accession>
<dbReference type="Pfam" id="PF13855">
    <property type="entry name" value="LRR_8"/>
    <property type="match status" value="1"/>
</dbReference>
<name>J3M598_ORYBR</name>
<dbReference type="Gene3D" id="3.80.10.10">
    <property type="entry name" value="Ribonuclease Inhibitor"/>
    <property type="match status" value="1"/>
</dbReference>
<dbReference type="InterPro" id="IPR032675">
    <property type="entry name" value="LRR_dom_sf"/>
</dbReference>
<organism evidence="10">
    <name type="scientific">Oryza brachyantha</name>
    <name type="common">malo sina</name>
    <dbReference type="NCBI Taxonomy" id="4533"/>
    <lineage>
        <taxon>Eukaryota</taxon>
        <taxon>Viridiplantae</taxon>
        <taxon>Streptophyta</taxon>
        <taxon>Embryophyta</taxon>
        <taxon>Tracheophyta</taxon>
        <taxon>Spermatophyta</taxon>
        <taxon>Magnoliopsida</taxon>
        <taxon>Liliopsida</taxon>
        <taxon>Poales</taxon>
        <taxon>Poaceae</taxon>
        <taxon>BOP clade</taxon>
        <taxon>Oryzoideae</taxon>
        <taxon>Oryzeae</taxon>
        <taxon>Oryzinae</taxon>
        <taxon>Oryza</taxon>
    </lineage>
</organism>
<reference evidence="10" key="2">
    <citation type="submission" date="2013-04" db="UniProtKB">
        <authorList>
            <consortium name="EnsemblPlants"/>
        </authorList>
    </citation>
    <scope>IDENTIFICATION</scope>
</reference>
<evidence type="ECO:0000256" key="2">
    <source>
        <dbReference type="ARBA" id="ARBA00009592"/>
    </source>
</evidence>
<keyword evidence="3" id="KW-1003">Cell membrane</keyword>
<sequence length="108" mass="11583">MGECSDYFEGVSCDARDRVAMVSLQGKGLAGSISPAVAMLPGLTRLYMHYNKLSAVVPRQLGNLPMLAELYLGVNNLSGIVHVELSRLSSVQAPNEAILEKLTVPKPL</sequence>
<evidence type="ECO:0000256" key="8">
    <source>
        <dbReference type="ARBA" id="ARBA00023170"/>
    </source>
</evidence>
<dbReference type="InterPro" id="IPR001611">
    <property type="entry name" value="Leu-rich_rpt"/>
</dbReference>
<dbReference type="GO" id="GO:0005886">
    <property type="term" value="C:plasma membrane"/>
    <property type="evidence" value="ECO:0007669"/>
    <property type="project" value="UniProtKB-SubCell"/>
</dbReference>
<keyword evidence="11" id="KW-1185">Reference proteome</keyword>
<dbReference type="HOGENOM" id="CLU_2201028_0_0_1"/>
<keyword evidence="5" id="KW-0732">Signal</keyword>
<dbReference type="EnsemblPlants" id="OB05G17720.1">
    <property type="protein sequence ID" value="OB05G17720.1"/>
    <property type="gene ID" value="OB05G17720"/>
</dbReference>
<keyword evidence="8" id="KW-0675">Receptor</keyword>
<dbReference type="eggNOG" id="ENOG502QSN5">
    <property type="taxonomic scope" value="Eukaryota"/>
</dbReference>
<evidence type="ECO:0000256" key="6">
    <source>
        <dbReference type="ARBA" id="ARBA00022989"/>
    </source>
</evidence>
<comment type="subcellular location">
    <subcellularLocation>
        <location evidence="1">Cell membrane</location>
        <topology evidence="1">Single-pass type I membrane protein</topology>
    </subcellularLocation>
</comment>
<evidence type="ECO:0000313" key="11">
    <source>
        <dbReference type="Proteomes" id="UP000006038"/>
    </source>
</evidence>
<evidence type="ECO:0008006" key="12">
    <source>
        <dbReference type="Google" id="ProtNLM"/>
    </source>
</evidence>
<dbReference type="AlphaFoldDB" id="J3M598"/>
<dbReference type="Gramene" id="OB05G17720.1">
    <property type="protein sequence ID" value="OB05G17720.1"/>
    <property type="gene ID" value="OB05G17720"/>
</dbReference>